<accession>A0A8H5WVB0</accession>
<evidence type="ECO:0000313" key="3">
    <source>
        <dbReference type="EMBL" id="KAF5672305.1"/>
    </source>
</evidence>
<dbReference type="OrthoDB" id="2562973at2759"/>
<dbReference type="InterPro" id="IPR020864">
    <property type="entry name" value="MACPF"/>
</dbReference>
<dbReference type="AlphaFoldDB" id="A0A8H5WVB0"/>
<feature type="compositionally biased region" description="Low complexity" evidence="1">
    <location>
        <begin position="188"/>
        <end position="204"/>
    </location>
</feature>
<comment type="caution">
    <text evidence="3">The sequence shown here is derived from an EMBL/GenBank/DDBJ whole genome shotgun (WGS) entry which is preliminary data.</text>
</comment>
<name>A0A8H5WVB0_FUSHE</name>
<evidence type="ECO:0000313" key="4">
    <source>
        <dbReference type="Proteomes" id="UP000567885"/>
    </source>
</evidence>
<gene>
    <name evidence="3" type="ORF">FHETE_3803</name>
</gene>
<reference evidence="3 4" key="1">
    <citation type="submission" date="2020-05" db="EMBL/GenBank/DDBJ databases">
        <title>Identification and distribution of gene clusters putatively required for synthesis of sphingolipid metabolism inhibitors in phylogenetically diverse species of the filamentous fungus Fusarium.</title>
        <authorList>
            <person name="Kim H.-S."/>
            <person name="Busman M."/>
            <person name="Brown D.W."/>
            <person name="Divon H."/>
            <person name="Uhlig S."/>
            <person name="Proctor R.H."/>
        </authorList>
    </citation>
    <scope>NUCLEOTIDE SEQUENCE [LARGE SCALE GENOMIC DNA]</scope>
    <source>
        <strain evidence="3 4">NRRL 20693</strain>
    </source>
</reference>
<feature type="domain" description="MACPF" evidence="2">
    <location>
        <begin position="285"/>
        <end position="452"/>
    </location>
</feature>
<sequence length="700" mass="76425">MTADSNTAASTSAAPSTAKEEAITTTIHFTDGIKQREAFYLKLLKSSLDDETLSDLRSNIAGLTGSIEISHFPFCGKKGAVVPDSFTVQEYLTECLGIKTEEAKTLEIYMKDASTSEIVDANVNAGNLLGIDKVAYLKNQVGDVAFKWITGTQAKYVPELEQRDWAAISESNALCYGIRVIRVKGTGASPAASTSSTSEGSSTTDADPRAFRLKKRTIWSDNIPTSTIDGVKLELRIPDFIIDDKSYVSIYETETEMQSSMATSSFSETDVAAAGSGSYMGFSGSASMSFAMASSQAAASSKAKKSKKVTIAYNFPRVTVFLDSRSLELTTECSDALYRIKTKEDLYAFQDVYGEFFSTRVQLGGRLFATEDVTGSSAASSSEKANSMKLAAAASFSGWGATASVSASHAQGGESASRRSSSETASTLTWQANGGDTLLCNQPLEWAPTVSYHWNWRATKQDHITSILDVTSKFKGMEWLVGKSPAWGLTINPDLDDAVAQTPAIPIVKRKAFTLNSATHKDGRYLLTYPSIASNLGDVAQACNSAGKNSLTIDSDLKSWGAAFLGPTKALSHESFRWFEAENMNGEIQNEIKYNTKYRLINKERGLYFDYHWAQYHRIVGANPIRSTTMAIVFTDPNGSIETTAIPNKATVHMVFYEYDNNDRIGYVYTRAEVNDREYLFCSKTDTASGQEKKMMITFQ</sequence>
<dbReference type="EMBL" id="JAAGWQ010000061">
    <property type="protein sequence ID" value="KAF5672305.1"/>
    <property type="molecule type" value="Genomic_DNA"/>
</dbReference>
<dbReference type="Pfam" id="PF01823">
    <property type="entry name" value="MACPF"/>
    <property type="match status" value="1"/>
</dbReference>
<proteinExistence type="predicted"/>
<evidence type="ECO:0000256" key="1">
    <source>
        <dbReference type="SAM" id="MobiDB-lite"/>
    </source>
</evidence>
<organism evidence="3 4">
    <name type="scientific">Fusarium heterosporum</name>
    <dbReference type="NCBI Taxonomy" id="42747"/>
    <lineage>
        <taxon>Eukaryota</taxon>
        <taxon>Fungi</taxon>
        <taxon>Dikarya</taxon>
        <taxon>Ascomycota</taxon>
        <taxon>Pezizomycotina</taxon>
        <taxon>Sordariomycetes</taxon>
        <taxon>Hypocreomycetidae</taxon>
        <taxon>Hypocreales</taxon>
        <taxon>Nectriaceae</taxon>
        <taxon>Fusarium</taxon>
        <taxon>Fusarium heterosporum species complex</taxon>
    </lineage>
</organism>
<dbReference type="Proteomes" id="UP000567885">
    <property type="component" value="Unassembled WGS sequence"/>
</dbReference>
<protein>
    <submittedName>
        <fullName evidence="3">Membrane attack complex component perforin</fullName>
    </submittedName>
</protein>
<keyword evidence="4" id="KW-1185">Reference proteome</keyword>
<feature type="region of interest" description="Disordered" evidence="1">
    <location>
        <begin position="188"/>
        <end position="207"/>
    </location>
</feature>
<evidence type="ECO:0000259" key="2">
    <source>
        <dbReference type="Pfam" id="PF01823"/>
    </source>
</evidence>